<evidence type="ECO:0000256" key="2">
    <source>
        <dbReference type="ARBA" id="ARBA00023157"/>
    </source>
</evidence>
<dbReference type="InterPro" id="IPR007110">
    <property type="entry name" value="Ig-like_dom"/>
</dbReference>
<evidence type="ECO:0000259" key="4">
    <source>
        <dbReference type="PROSITE" id="PS50835"/>
    </source>
</evidence>
<reference evidence="5" key="4">
    <citation type="submission" date="2025-09" db="UniProtKB">
        <authorList>
            <consortium name="Ensembl"/>
        </authorList>
    </citation>
    <scope>IDENTIFICATION</scope>
    <source>
        <strain evidence="5">HNI</strain>
    </source>
</reference>
<sequence>MPSLPQTVENTGVKRTWEPTAVKSTSLSQVGDPAFRTNLRTWWVFVSVWSTLEMYVAVFSGCDSYLGTKTLPVLFHVCFSAGSLILEAPVRPVTEGEDATLTCRCKDLIPACGYKANFYKDSVLIGSSFPGNMTITIQNVSRSDQGLYKCSASGLGESPESWMTVRGNERLKFEAKPFCDKNGRIDAESLMSSLRCSRGGVHGQETGGCRGVTCLQRPTAALRRPARRFLSRSHPPLSALTGSHTPSDRKAAALPGRSICLRLREADLSVTCRTCSSTPPSKGRRQMNQFSSFFEIPEAQKRTDQNKPVFGISAHTEHETTKGHEDRVGGGAPLSLYTPQMYNLI</sequence>
<name>A0A3P9LHC0_ORYLA</name>
<reference evidence="5 6" key="2">
    <citation type="submission" date="2017-04" db="EMBL/GenBank/DDBJ databases">
        <title>CpG methylation of centromeres and impact of large insertions on vertebrate speciation.</title>
        <authorList>
            <person name="Ichikawa K."/>
            <person name="Yoshimura J."/>
            <person name="Morishita S."/>
        </authorList>
    </citation>
    <scope>NUCLEOTIDE SEQUENCE</scope>
    <source>
        <strain evidence="5 6">HNI</strain>
    </source>
</reference>
<feature type="region of interest" description="Disordered" evidence="3">
    <location>
        <begin position="231"/>
        <end position="251"/>
    </location>
</feature>
<dbReference type="PANTHER" id="PTHR11481">
    <property type="entry name" value="IMMUNOGLOBULIN FC RECEPTOR"/>
    <property type="match status" value="1"/>
</dbReference>
<feature type="domain" description="Ig-like" evidence="4">
    <location>
        <begin position="72"/>
        <end position="166"/>
    </location>
</feature>
<keyword evidence="2" id="KW-1015">Disulfide bond</keyword>
<reference key="1">
    <citation type="journal article" date="2007" name="Nature">
        <title>The medaka draft genome and insights into vertebrate genome evolution.</title>
        <authorList>
            <person name="Kasahara M."/>
            <person name="Naruse K."/>
            <person name="Sasaki S."/>
            <person name="Nakatani Y."/>
            <person name="Qu W."/>
            <person name="Ahsan B."/>
            <person name="Yamada T."/>
            <person name="Nagayasu Y."/>
            <person name="Doi K."/>
            <person name="Kasai Y."/>
            <person name="Jindo T."/>
            <person name="Kobayashi D."/>
            <person name="Shimada A."/>
            <person name="Toyoda A."/>
            <person name="Kuroki Y."/>
            <person name="Fujiyama A."/>
            <person name="Sasaki T."/>
            <person name="Shimizu A."/>
            <person name="Asakawa S."/>
            <person name="Shimizu N."/>
            <person name="Hashimoto S."/>
            <person name="Yang J."/>
            <person name="Lee Y."/>
            <person name="Matsushima K."/>
            <person name="Sugano S."/>
            <person name="Sakaizumi M."/>
            <person name="Narita T."/>
            <person name="Ohishi K."/>
            <person name="Haga S."/>
            <person name="Ohta F."/>
            <person name="Nomoto H."/>
            <person name="Nogata K."/>
            <person name="Morishita T."/>
            <person name="Endo T."/>
            <person name="Shin-I T."/>
            <person name="Takeda H."/>
            <person name="Morishita S."/>
            <person name="Kohara Y."/>
        </authorList>
    </citation>
    <scope>NUCLEOTIDE SEQUENCE [LARGE SCALE GENOMIC DNA]</scope>
    <source>
        <strain>Hd-rR</strain>
    </source>
</reference>
<proteinExistence type="predicted"/>
<dbReference type="PANTHER" id="PTHR11481:SF64">
    <property type="entry name" value="FC RECEPTOR-LIKE PROTEIN 4"/>
    <property type="match status" value="1"/>
</dbReference>
<reference evidence="5" key="3">
    <citation type="submission" date="2025-08" db="UniProtKB">
        <authorList>
            <consortium name="Ensembl"/>
        </authorList>
    </citation>
    <scope>IDENTIFICATION</scope>
    <source>
        <strain evidence="5">HNI</strain>
    </source>
</reference>
<dbReference type="Gene3D" id="2.60.40.10">
    <property type="entry name" value="Immunoglobulins"/>
    <property type="match status" value="1"/>
</dbReference>
<dbReference type="SMART" id="SM00409">
    <property type="entry name" value="IG"/>
    <property type="match status" value="1"/>
</dbReference>
<accession>A0A3P9LHC0</accession>
<evidence type="ECO:0000256" key="3">
    <source>
        <dbReference type="SAM" id="MobiDB-lite"/>
    </source>
</evidence>
<organism evidence="5 6">
    <name type="scientific">Oryzias latipes</name>
    <name type="common">Japanese rice fish</name>
    <name type="synonym">Japanese killifish</name>
    <dbReference type="NCBI Taxonomy" id="8090"/>
    <lineage>
        <taxon>Eukaryota</taxon>
        <taxon>Metazoa</taxon>
        <taxon>Chordata</taxon>
        <taxon>Craniata</taxon>
        <taxon>Vertebrata</taxon>
        <taxon>Euteleostomi</taxon>
        <taxon>Actinopterygii</taxon>
        <taxon>Neopterygii</taxon>
        <taxon>Teleostei</taxon>
        <taxon>Neoteleostei</taxon>
        <taxon>Acanthomorphata</taxon>
        <taxon>Ovalentaria</taxon>
        <taxon>Atherinomorphae</taxon>
        <taxon>Beloniformes</taxon>
        <taxon>Adrianichthyidae</taxon>
        <taxon>Oryziinae</taxon>
        <taxon>Oryzias</taxon>
    </lineage>
</organism>
<keyword evidence="1" id="KW-0732">Signal</keyword>
<dbReference type="Proteomes" id="UP000265180">
    <property type="component" value="Chromosome 18"/>
</dbReference>
<dbReference type="PROSITE" id="PS50835">
    <property type="entry name" value="IG_LIKE"/>
    <property type="match status" value="1"/>
</dbReference>
<protein>
    <recommendedName>
        <fullName evidence="4">Ig-like domain-containing protein</fullName>
    </recommendedName>
</protein>
<dbReference type="SUPFAM" id="SSF48726">
    <property type="entry name" value="Immunoglobulin"/>
    <property type="match status" value="1"/>
</dbReference>
<dbReference type="Pfam" id="PF13895">
    <property type="entry name" value="Ig_2"/>
    <property type="match status" value="1"/>
</dbReference>
<evidence type="ECO:0000256" key="1">
    <source>
        <dbReference type="ARBA" id="ARBA00022729"/>
    </source>
</evidence>
<dbReference type="InterPro" id="IPR003599">
    <property type="entry name" value="Ig_sub"/>
</dbReference>
<dbReference type="InterPro" id="IPR036179">
    <property type="entry name" value="Ig-like_dom_sf"/>
</dbReference>
<dbReference type="Ensembl" id="ENSORLT00020035414.1">
    <property type="protein sequence ID" value="ENSORLP00020019993.1"/>
    <property type="gene ID" value="ENSORLG00020020979.1"/>
</dbReference>
<dbReference type="InterPro" id="IPR013783">
    <property type="entry name" value="Ig-like_fold"/>
</dbReference>
<evidence type="ECO:0000313" key="5">
    <source>
        <dbReference type="Ensembl" id="ENSORLP00020019993.1"/>
    </source>
</evidence>
<dbReference type="AlphaFoldDB" id="A0A3P9LHC0"/>
<evidence type="ECO:0000313" key="6">
    <source>
        <dbReference type="Proteomes" id="UP000265180"/>
    </source>
</evidence>
<dbReference type="InterPro" id="IPR050488">
    <property type="entry name" value="Ig_Fc_receptor"/>
</dbReference>